<reference evidence="6 7" key="1">
    <citation type="journal article" date="2019" name="Int. J. Syst. Evol. Microbiol.">
        <title>The Global Catalogue of Microorganisms (GCM) 10K type strain sequencing project: providing services to taxonomists for standard genome sequencing and annotation.</title>
        <authorList>
            <consortium name="The Broad Institute Genomics Platform"/>
            <consortium name="The Broad Institute Genome Sequencing Center for Infectious Disease"/>
            <person name="Wu L."/>
            <person name="Ma J."/>
        </authorList>
    </citation>
    <scope>NUCLEOTIDE SEQUENCE [LARGE SCALE GENOMIC DNA]</scope>
    <source>
        <strain evidence="6 7">JCM 16221</strain>
    </source>
</reference>
<dbReference type="EMBL" id="BAAARA010000001">
    <property type="protein sequence ID" value="GAA2333079.1"/>
    <property type="molecule type" value="Genomic_DNA"/>
</dbReference>
<name>A0ABN3FM17_9PSEU</name>
<keyword evidence="3 5" id="KW-1133">Transmembrane helix</keyword>
<evidence type="ECO:0000256" key="4">
    <source>
        <dbReference type="ARBA" id="ARBA00023136"/>
    </source>
</evidence>
<evidence type="ECO:0000256" key="2">
    <source>
        <dbReference type="ARBA" id="ARBA00022692"/>
    </source>
</evidence>
<keyword evidence="7" id="KW-1185">Reference proteome</keyword>
<feature type="transmembrane region" description="Helical" evidence="5">
    <location>
        <begin position="20"/>
        <end position="39"/>
    </location>
</feature>
<feature type="transmembrane region" description="Helical" evidence="5">
    <location>
        <begin position="108"/>
        <end position="128"/>
    </location>
</feature>
<proteinExistence type="predicted"/>
<comment type="caution">
    <text evidence="6">The sequence shown here is derived from an EMBL/GenBank/DDBJ whole genome shotgun (WGS) entry which is preliminary data.</text>
</comment>
<dbReference type="InterPro" id="IPR032808">
    <property type="entry name" value="DoxX"/>
</dbReference>
<dbReference type="Proteomes" id="UP001501218">
    <property type="component" value="Unassembled WGS sequence"/>
</dbReference>
<comment type="subcellular location">
    <subcellularLocation>
        <location evidence="1">Membrane</location>
        <topology evidence="1">Multi-pass membrane protein</topology>
    </subcellularLocation>
</comment>
<evidence type="ECO:0008006" key="8">
    <source>
        <dbReference type="Google" id="ProtNLM"/>
    </source>
</evidence>
<accession>A0ABN3FM17</accession>
<evidence type="ECO:0000256" key="3">
    <source>
        <dbReference type="ARBA" id="ARBA00022989"/>
    </source>
</evidence>
<evidence type="ECO:0000313" key="6">
    <source>
        <dbReference type="EMBL" id="GAA2333079.1"/>
    </source>
</evidence>
<protein>
    <recommendedName>
        <fullName evidence="8">DoxX family protein</fullName>
    </recommendedName>
</protein>
<evidence type="ECO:0000313" key="7">
    <source>
        <dbReference type="Proteomes" id="UP001501218"/>
    </source>
</evidence>
<evidence type="ECO:0000256" key="5">
    <source>
        <dbReference type="SAM" id="Phobius"/>
    </source>
</evidence>
<sequence>MTNGETSTASPPRRARAGNVLLWVARIGLAAIFAMAAVPKFLGDPAMVATFEAVGFGQWLRHFTGVCELAGAIGLLIPGLTAAAALGLVGVMAGATVANLAFQPPVAVVTVLLGVLLGLVAWSCRSGLRTLSARLKR</sequence>
<evidence type="ECO:0000256" key="1">
    <source>
        <dbReference type="ARBA" id="ARBA00004141"/>
    </source>
</evidence>
<keyword evidence="4 5" id="KW-0472">Membrane</keyword>
<keyword evidence="2 5" id="KW-0812">Transmembrane</keyword>
<dbReference type="Pfam" id="PF13564">
    <property type="entry name" value="DoxX_2"/>
    <property type="match status" value="1"/>
</dbReference>
<organism evidence="6 7">
    <name type="scientific">Saccharopolyspora halophila</name>
    <dbReference type="NCBI Taxonomy" id="405551"/>
    <lineage>
        <taxon>Bacteria</taxon>
        <taxon>Bacillati</taxon>
        <taxon>Actinomycetota</taxon>
        <taxon>Actinomycetes</taxon>
        <taxon>Pseudonocardiales</taxon>
        <taxon>Pseudonocardiaceae</taxon>
        <taxon>Saccharopolyspora</taxon>
    </lineage>
</organism>
<dbReference type="RefSeq" id="WP_344126129.1">
    <property type="nucleotide sequence ID" value="NZ_BAAARA010000001.1"/>
</dbReference>
<gene>
    <name evidence="6" type="ORF">GCM10009854_05640</name>
</gene>